<feature type="transmembrane region" description="Helical" evidence="8">
    <location>
        <begin position="29"/>
        <end position="47"/>
    </location>
</feature>
<keyword evidence="3" id="KW-0997">Cell inner membrane</keyword>
<dbReference type="OrthoDB" id="9763957at2"/>
<evidence type="ECO:0000313" key="11">
    <source>
        <dbReference type="Proteomes" id="UP000310263"/>
    </source>
</evidence>
<evidence type="ECO:0000256" key="2">
    <source>
        <dbReference type="ARBA" id="ARBA00022475"/>
    </source>
</evidence>
<sequence length="152" mass="16044">MVPVMMAAVGAFLASAAFGLLYNVRDWRLLLCAGCIGALGTAVYQSVVNQGLEEPAAAFYGAVAFTCASWVCARVARVPITTFTAPALIPLVPGGDVYRMMVALLQGKMDSGFEWGLQALAVAGMLILGMVLVSAVPYALTQVKTRAKDRLR</sequence>
<proteinExistence type="inferred from homology"/>
<dbReference type="GO" id="GO:0015744">
    <property type="term" value="P:succinate transport"/>
    <property type="evidence" value="ECO:0007669"/>
    <property type="project" value="TreeGrafter"/>
</dbReference>
<dbReference type="InterPro" id="IPR024528">
    <property type="entry name" value="ThrE_2"/>
</dbReference>
<organism evidence="10 11">
    <name type="scientific">Muricaecibacterium torontonense</name>
    <dbReference type="NCBI Taxonomy" id="3032871"/>
    <lineage>
        <taxon>Bacteria</taxon>
        <taxon>Bacillati</taxon>
        <taxon>Actinomycetota</taxon>
        <taxon>Coriobacteriia</taxon>
        <taxon>Coriobacteriales</taxon>
        <taxon>Atopobiaceae</taxon>
        <taxon>Muricaecibacterium</taxon>
    </lineage>
</organism>
<keyword evidence="2" id="KW-1003">Cell membrane</keyword>
<evidence type="ECO:0000256" key="1">
    <source>
        <dbReference type="ARBA" id="ARBA00004651"/>
    </source>
</evidence>
<protein>
    <submittedName>
        <fullName evidence="10">Threonine/serine exporter</fullName>
    </submittedName>
</protein>
<feature type="transmembrane region" description="Helical" evidence="8">
    <location>
        <begin position="83"/>
        <end position="105"/>
    </location>
</feature>
<evidence type="ECO:0000259" key="9">
    <source>
        <dbReference type="Pfam" id="PF12821"/>
    </source>
</evidence>
<keyword evidence="4 8" id="KW-0812">Transmembrane</keyword>
<feature type="transmembrane region" description="Helical" evidence="8">
    <location>
        <begin position="117"/>
        <end position="140"/>
    </location>
</feature>
<comment type="caution">
    <text evidence="10">The sequence shown here is derived from an EMBL/GenBank/DDBJ whole genome shotgun (WGS) entry which is preliminary data.</text>
</comment>
<dbReference type="PANTHER" id="PTHR34390">
    <property type="entry name" value="UPF0442 PROTEIN YJJB-RELATED"/>
    <property type="match status" value="1"/>
</dbReference>
<accession>A0A4S2EYA7</accession>
<evidence type="ECO:0000256" key="5">
    <source>
        <dbReference type="ARBA" id="ARBA00022989"/>
    </source>
</evidence>
<dbReference type="InterPro" id="IPR050539">
    <property type="entry name" value="ThrE_Dicarb/AminoAcid_Exp"/>
</dbReference>
<feature type="transmembrane region" description="Helical" evidence="8">
    <location>
        <begin position="59"/>
        <end position="76"/>
    </location>
</feature>
<gene>
    <name evidence="10" type="ORF">E5334_08000</name>
</gene>
<feature type="transmembrane region" description="Helical" evidence="8">
    <location>
        <begin position="6"/>
        <end position="22"/>
    </location>
</feature>
<dbReference type="Proteomes" id="UP000310263">
    <property type="component" value="Unassembled WGS sequence"/>
</dbReference>
<dbReference type="GO" id="GO:0005886">
    <property type="term" value="C:plasma membrane"/>
    <property type="evidence" value="ECO:0007669"/>
    <property type="project" value="UniProtKB-SubCell"/>
</dbReference>
<keyword evidence="5 8" id="KW-1133">Transmembrane helix</keyword>
<dbReference type="RefSeq" id="WP_136013068.1">
    <property type="nucleotide sequence ID" value="NZ_SRYE01000005.1"/>
</dbReference>
<evidence type="ECO:0000313" key="10">
    <source>
        <dbReference type="EMBL" id="TGY61345.1"/>
    </source>
</evidence>
<evidence type="ECO:0000256" key="8">
    <source>
        <dbReference type="SAM" id="Phobius"/>
    </source>
</evidence>
<comment type="similarity">
    <text evidence="7">Belongs to the ThrE exporter (TC 2.A.79) family.</text>
</comment>
<feature type="domain" description="Threonine/Serine exporter ThrE" evidence="9">
    <location>
        <begin position="8"/>
        <end position="135"/>
    </location>
</feature>
<dbReference type="EMBL" id="SRYE01000005">
    <property type="protein sequence ID" value="TGY61345.1"/>
    <property type="molecule type" value="Genomic_DNA"/>
</dbReference>
<evidence type="ECO:0000256" key="7">
    <source>
        <dbReference type="ARBA" id="ARBA00034125"/>
    </source>
</evidence>
<evidence type="ECO:0000256" key="4">
    <source>
        <dbReference type="ARBA" id="ARBA00022692"/>
    </source>
</evidence>
<dbReference type="Pfam" id="PF12821">
    <property type="entry name" value="ThrE_2"/>
    <property type="match status" value="1"/>
</dbReference>
<evidence type="ECO:0000256" key="3">
    <source>
        <dbReference type="ARBA" id="ARBA00022519"/>
    </source>
</evidence>
<keyword evidence="6 8" id="KW-0472">Membrane</keyword>
<reference evidence="10 11" key="1">
    <citation type="submission" date="2019-04" db="EMBL/GenBank/DDBJ databases">
        <title>Microbes associate with the intestines of laboratory mice.</title>
        <authorList>
            <person name="Navarre W."/>
            <person name="Wong E."/>
            <person name="Huang K."/>
            <person name="Tropini C."/>
            <person name="Ng K."/>
            <person name="Yu B."/>
        </authorList>
    </citation>
    <scope>NUCLEOTIDE SEQUENCE [LARGE SCALE GENOMIC DNA]</scope>
    <source>
        <strain evidence="10 11">NM07_P-09</strain>
    </source>
</reference>
<dbReference type="PANTHER" id="PTHR34390:SF1">
    <property type="entry name" value="SUCCINATE TRANSPORTER SUBUNIT YJJB-RELATED"/>
    <property type="match status" value="1"/>
</dbReference>
<evidence type="ECO:0000256" key="6">
    <source>
        <dbReference type="ARBA" id="ARBA00023136"/>
    </source>
</evidence>
<name>A0A4S2EYA7_9ACTN</name>
<comment type="subcellular location">
    <subcellularLocation>
        <location evidence="1">Cell membrane</location>
        <topology evidence="1">Multi-pass membrane protein</topology>
    </subcellularLocation>
</comment>
<dbReference type="AlphaFoldDB" id="A0A4S2EYA7"/>
<keyword evidence="11" id="KW-1185">Reference proteome</keyword>